<feature type="region of interest" description="Disordered" evidence="1">
    <location>
        <begin position="1"/>
        <end position="26"/>
    </location>
</feature>
<comment type="caution">
    <text evidence="2">The sequence shown here is derived from an EMBL/GenBank/DDBJ whole genome shotgun (WGS) entry which is preliminary data.</text>
</comment>
<dbReference type="EMBL" id="JARYMX010000001">
    <property type="protein sequence ID" value="KAJ9565190.1"/>
    <property type="molecule type" value="Genomic_DNA"/>
</dbReference>
<gene>
    <name evidence="2" type="ORF">OSB04_001156</name>
</gene>
<evidence type="ECO:0000313" key="3">
    <source>
        <dbReference type="Proteomes" id="UP001172457"/>
    </source>
</evidence>
<sequence>MDVLETHGNVFPHKQNKQPKAGYSAREPKGWTWRRVTKASFIHRKNSTSENKLNGCIGSYLEFIDQPLPGILLYVGHTKALKIPHLTPPPSLHTNTLHEVVKSEQVDDRRDGCEVFVKDRIHEPVISSSKVKFPNRYKGRPLGLVNYNPGPTCQGPDNTQFAASAN</sequence>
<dbReference type="AlphaFoldDB" id="A0AA38WSI2"/>
<dbReference type="Proteomes" id="UP001172457">
    <property type="component" value="Chromosome 1"/>
</dbReference>
<evidence type="ECO:0000256" key="1">
    <source>
        <dbReference type="SAM" id="MobiDB-lite"/>
    </source>
</evidence>
<accession>A0AA38WSI2</accession>
<organism evidence="2 3">
    <name type="scientific">Centaurea solstitialis</name>
    <name type="common">yellow star-thistle</name>
    <dbReference type="NCBI Taxonomy" id="347529"/>
    <lineage>
        <taxon>Eukaryota</taxon>
        <taxon>Viridiplantae</taxon>
        <taxon>Streptophyta</taxon>
        <taxon>Embryophyta</taxon>
        <taxon>Tracheophyta</taxon>
        <taxon>Spermatophyta</taxon>
        <taxon>Magnoliopsida</taxon>
        <taxon>eudicotyledons</taxon>
        <taxon>Gunneridae</taxon>
        <taxon>Pentapetalae</taxon>
        <taxon>asterids</taxon>
        <taxon>campanulids</taxon>
        <taxon>Asterales</taxon>
        <taxon>Asteraceae</taxon>
        <taxon>Carduoideae</taxon>
        <taxon>Cardueae</taxon>
        <taxon>Centaureinae</taxon>
        <taxon>Centaurea</taxon>
    </lineage>
</organism>
<name>A0AA38WSI2_9ASTR</name>
<evidence type="ECO:0000313" key="2">
    <source>
        <dbReference type="EMBL" id="KAJ9565190.1"/>
    </source>
</evidence>
<proteinExistence type="predicted"/>
<reference evidence="2" key="1">
    <citation type="submission" date="2023-03" db="EMBL/GenBank/DDBJ databases">
        <title>Chromosome-scale reference genome and RAD-based genetic map of yellow starthistle (Centaurea solstitialis) reveal putative structural variation and QTLs associated with invader traits.</title>
        <authorList>
            <person name="Reatini B."/>
            <person name="Cang F.A."/>
            <person name="Jiang Q."/>
            <person name="Mckibben M.T.W."/>
            <person name="Barker M.S."/>
            <person name="Rieseberg L.H."/>
            <person name="Dlugosch K.M."/>
        </authorList>
    </citation>
    <scope>NUCLEOTIDE SEQUENCE</scope>
    <source>
        <strain evidence="2">CAN-66</strain>
        <tissue evidence="2">Leaf</tissue>
    </source>
</reference>
<protein>
    <submittedName>
        <fullName evidence="2">Uncharacterized protein</fullName>
    </submittedName>
</protein>
<keyword evidence="3" id="KW-1185">Reference proteome</keyword>